<dbReference type="Gene3D" id="3.30.70.1230">
    <property type="entry name" value="Nucleotide cyclase"/>
    <property type="match status" value="1"/>
</dbReference>
<reference evidence="7" key="1">
    <citation type="journal article" date="2014" name="Front. Microbiol.">
        <title>High frequency of phylogenetically diverse reductive dehalogenase-homologous genes in deep subseafloor sedimentary metagenomes.</title>
        <authorList>
            <person name="Kawai M."/>
            <person name="Futagami T."/>
            <person name="Toyoda A."/>
            <person name="Takaki Y."/>
            <person name="Nishi S."/>
            <person name="Hori S."/>
            <person name="Arai W."/>
            <person name="Tsubouchi T."/>
            <person name="Morono Y."/>
            <person name="Uchiyama I."/>
            <person name="Ito T."/>
            <person name="Fujiyama A."/>
            <person name="Inagaki F."/>
            <person name="Takami H."/>
        </authorList>
    </citation>
    <scope>NUCLEOTIDE SEQUENCE</scope>
    <source>
        <strain evidence="7">Expedition CK06-06</strain>
    </source>
</reference>
<comment type="subcellular location">
    <subcellularLocation>
        <location evidence="1">Cell envelope</location>
    </subcellularLocation>
</comment>
<dbReference type="InterPro" id="IPR029787">
    <property type="entry name" value="Nucleotide_cyclase"/>
</dbReference>
<dbReference type="GO" id="GO:0006171">
    <property type="term" value="P:cAMP biosynthetic process"/>
    <property type="evidence" value="ECO:0007669"/>
    <property type="project" value="TreeGrafter"/>
</dbReference>
<dbReference type="SUPFAM" id="SSF55073">
    <property type="entry name" value="Nucleotide cyclase"/>
    <property type="match status" value="1"/>
</dbReference>
<keyword evidence="4" id="KW-1133">Transmembrane helix</keyword>
<keyword evidence="5" id="KW-0472">Membrane</keyword>
<dbReference type="GO" id="GO:0030313">
    <property type="term" value="C:cell envelope"/>
    <property type="evidence" value="ECO:0007669"/>
    <property type="project" value="UniProtKB-SubCell"/>
</dbReference>
<proteinExistence type="predicted"/>
<dbReference type="GO" id="GO:0003824">
    <property type="term" value="F:catalytic activity"/>
    <property type="evidence" value="ECO:0007669"/>
    <property type="project" value="UniProtKB-ARBA"/>
</dbReference>
<keyword evidence="2" id="KW-1003">Cell membrane</keyword>
<evidence type="ECO:0000256" key="5">
    <source>
        <dbReference type="ARBA" id="ARBA00023136"/>
    </source>
</evidence>
<dbReference type="PROSITE" id="PS50125">
    <property type="entry name" value="GUANYLATE_CYCLASE_2"/>
    <property type="match status" value="1"/>
</dbReference>
<keyword evidence="3" id="KW-0812">Transmembrane</keyword>
<feature type="non-terminal residue" evidence="7">
    <location>
        <position position="277"/>
    </location>
</feature>
<accession>X0UDY3</accession>
<dbReference type="SMART" id="SM00044">
    <property type="entry name" value="CYCc"/>
    <property type="match status" value="1"/>
</dbReference>
<evidence type="ECO:0000313" key="7">
    <source>
        <dbReference type="EMBL" id="GAF86705.1"/>
    </source>
</evidence>
<dbReference type="EMBL" id="BARS01017680">
    <property type="protein sequence ID" value="GAF86705.1"/>
    <property type="molecule type" value="Genomic_DNA"/>
</dbReference>
<evidence type="ECO:0000256" key="2">
    <source>
        <dbReference type="ARBA" id="ARBA00022475"/>
    </source>
</evidence>
<gene>
    <name evidence="7" type="ORF">S01H1_28880</name>
</gene>
<dbReference type="PANTHER" id="PTHR43081">
    <property type="entry name" value="ADENYLATE CYCLASE, TERMINAL-DIFFERENTIATION SPECIFIC-RELATED"/>
    <property type="match status" value="1"/>
</dbReference>
<evidence type="ECO:0000256" key="3">
    <source>
        <dbReference type="ARBA" id="ARBA00022692"/>
    </source>
</evidence>
<dbReference type="InterPro" id="IPR050697">
    <property type="entry name" value="Adenylyl/Guanylyl_Cyclase_3/4"/>
</dbReference>
<dbReference type="PANTHER" id="PTHR43081:SF1">
    <property type="entry name" value="ADENYLATE CYCLASE, TERMINAL-DIFFERENTIATION SPECIFIC"/>
    <property type="match status" value="1"/>
</dbReference>
<dbReference type="AlphaFoldDB" id="X0UDY3"/>
<dbReference type="CDD" id="cd07302">
    <property type="entry name" value="CHD"/>
    <property type="match status" value="1"/>
</dbReference>
<name>X0UDY3_9ZZZZ</name>
<feature type="non-terminal residue" evidence="7">
    <location>
        <position position="1"/>
    </location>
</feature>
<evidence type="ECO:0000256" key="1">
    <source>
        <dbReference type="ARBA" id="ARBA00004196"/>
    </source>
</evidence>
<comment type="caution">
    <text evidence="7">The sequence shown here is derived from an EMBL/GenBank/DDBJ whole genome shotgun (WGS) entry which is preliminary data.</text>
</comment>
<dbReference type="FunFam" id="3.30.70.1230:FF:000016">
    <property type="entry name" value="Adenylate/guanylate cyclase domain-containing protein"/>
    <property type="match status" value="1"/>
</dbReference>
<sequence length="277" mass="31167">YVPRDVIDQFFVNPEAMLVGDSRVLAVLFSDIRSFTTIAESLLPDEIVESLNGYFGTMVDVIMNRNGIVDKFIGDAIMAFFGAPVRHDDDALQAALSGLDMLDALDRFNSVQEETGRPQFKIGIGINYGVVTVGNIGSDKKMDYTVIGDMVNVASRLEELTKVYQQPLIFSESVFRKVEGTFPCRLIDRVAVRGRMEGVRIYTARKTLTESEKKAWDLHHQGMELYYKREFAKAADLFNSALDYLSGDTVLEILITRCRQYAEYPPDDEWSGVVLLS</sequence>
<organism evidence="7">
    <name type="scientific">marine sediment metagenome</name>
    <dbReference type="NCBI Taxonomy" id="412755"/>
    <lineage>
        <taxon>unclassified sequences</taxon>
        <taxon>metagenomes</taxon>
        <taxon>ecological metagenomes</taxon>
    </lineage>
</organism>
<protein>
    <recommendedName>
        <fullName evidence="6">Guanylate cyclase domain-containing protein</fullName>
    </recommendedName>
</protein>
<dbReference type="GO" id="GO:0035556">
    <property type="term" value="P:intracellular signal transduction"/>
    <property type="evidence" value="ECO:0007669"/>
    <property type="project" value="InterPro"/>
</dbReference>
<dbReference type="InterPro" id="IPR001054">
    <property type="entry name" value="A/G_cyclase"/>
</dbReference>
<evidence type="ECO:0000256" key="4">
    <source>
        <dbReference type="ARBA" id="ARBA00022989"/>
    </source>
</evidence>
<dbReference type="Pfam" id="PF00211">
    <property type="entry name" value="Guanylate_cyc"/>
    <property type="match status" value="1"/>
</dbReference>
<feature type="domain" description="Guanylate cyclase" evidence="6">
    <location>
        <begin position="26"/>
        <end position="158"/>
    </location>
</feature>
<evidence type="ECO:0000259" key="6">
    <source>
        <dbReference type="PROSITE" id="PS50125"/>
    </source>
</evidence>